<dbReference type="AlphaFoldDB" id="A0A218WW21"/>
<keyword evidence="1" id="KW-0812">Transmembrane</keyword>
<evidence type="ECO:0000313" key="2">
    <source>
        <dbReference type="EMBL" id="OWM76431.1"/>
    </source>
</evidence>
<dbReference type="Proteomes" id="UP000197138">
    <property type="component" value="Unassembled WGS sequence"/>
</dbReference>
<evidence type="ECO:0000313" key="3">
    <source>
        <dbReference type="Proteomes" id="UP000197138"/>
    </source>
</evidence>
<protein>
    <submittedName>
        <fullName evidence="2">Uncharacterized protein</fullName>
    </submittedName>
</protein>
<feature type="transmembrane region" description="Helical" evidence="1">
    <location>
        <begin position="36"/>
        <end position="53"/>
    </location>
</feature>
<dbReference type="EMBL" id="MTKT01003206">
    <property type="protein sequence ID" value="OWM76431.1"/>
    <property type="molecule type" value="Genomic_DNA"/>
</dbReference>
<gene>
    <name evidence="2" type="ORF">CDL15_Pgr023974</name>
</gene>
<accession>A0A218WW21</accession>
<evidence type="ECO:0000256" key="1">
    <source>
        <dbReference type="SAM" id="Phobius"/>
    </source>
</evidence>
<name>A0A218WW21_PUNGR</name>
<sequence length="59" mass="6113">MKLLYRCFTPGVAVCLICRRPALLLGQLLAALPDVGSVAGAIVVCWGCFGLAMKDSSSG</sequence>
<keyword evidence="1" id="KW-1133">Transmembrane helix</keyword>
<reference evidence="3" key="1">
    <citation type="journal article" date="2017" name="Plant J.">
        <title>The pomegranate (Punica granatum L.) genome and the genomics of punicalagin biosynthesis.</title>
        <authorList>
            <person name="Qin G."/>
            <person name="Xu C."/>
            <person name="Ming R."/>
            <person name="Tang H."/>
            <person name="Guyot R."/>
            <person name="Kramer E.M."/>
            <person name="Hu Y."/>
            <person name="Yi X."/>
            <person name="Qi Y."/>
            <person name="Xu X."/>
            <person name="Gao Z."/>
            <person name="Pan H."/>
            <person name="Jian J."/>
            <person name="Tian Y."/>
            <person name="Yue Z."/>
            <person name="Xu Y."/>
        </authorList>
    </citation>
    <scope>NUCLEOTIDE SEQUENCE [LARGE SCALE GENOMIC DNA]</scope>
    <source>
        <strain evidence="3">cv. Dabenzi</strain>
    </source>
</reference>
<organism evidence="2 3">
    <name type="scientific">Punica granatum</name>
    <name type="common">Pomegranate</name>
    <dbReference type="NCBI Taxonomy" id="22663"/>
    <lineage>
        <taxon>Eukaryota</taxon>
        <taxon>Viridiplantae</taxon>
        <taxon>Streptophyta</taxon>
        <taxon>Embryophyta</taxon>
        <taxon>Tracheophyta</taxon>
        <taxon>Spermatophyta</taxon>
        <taxon>Magnoliopsida</taxon>
        <taxon>eudicotyledons</taxon>
        <taxon>Gunneridae</taxon>
        <taxon>Pentapetalae</taxon>
        <taxon>rosids</taxon>
        <taxon>malvids</taxon>
        <taxon>Myrtales</taxon>
        <taxon>Lythraceae</taxon>
        <taxon>Punica</taxon>
    </lineage>
</organism>
<keyword evidence="1" id="KW-0472">Membrane</keyword>
<proteinExistence type="predicted"/>
<comment type="caution">
    <text evidence="2">The sequence shown here is derived from an EMBL/GenBank/DDBJ whole genome shotgun (WGS) entry which is preliminary data.</text>
</comment>